<evidence type="ECO:0000313" key="3">
    <source>
        <dbReference type="Proteomes" id="UP001597101"/>
    </source>
</evidence>
<dbReference type="SUPFAM" id="SSF53474">
    <property type="entry name" value="alpha/beta-Hydrolases"/>
    <property type="match status" value="1"/>
</dbReference>
<dbReference type="InterPro" id="IPR000073">
    <property type="entry name" value="AB_hydrolase_1"/>
</dbReference>
<dbReference type="InterPro" id="IPR011942">
    <property type="entry name" value="PHA_depoly_arom"/>
</dbReference>
<evidence type="ECO:0000313" key="2">
    <source>
        <dbReference type="EMBL" id="MFD0917128.1"/>
    </source>
</evidence>
<reference evidence="3" key="1">
    <citation type="journal article" date="2019" name="Int. J. Syst. Evol. Microbiol.">
        <title>The Global Catalogue of Microorganisms (GCM) 10K type strain sequencing project: providing services to taxonomists for standard genome sequencing and annotation.</title>
        <authorList>
            <consortium name="The Broad Institute Genomics Platform"/>
            <consortium name="The Broad Institute Genome Sequencing Center for Infectious Disease"/>
            <person name="Wu L."/>
            <person name="Ma J."/>
        </authorList>
    </citation>
    <scope>NUCLEOTIDE SEQUENCE [LARGE SCALE GENOMIC DNA]</scope>
    <source>
        <strain evidence="3">CCUG 60023</strain>
    </source>
</reference>
<dbReference type="PANTHER" id="PTHR43433:SF5">
    <property type="entry name" value="AB HYDROLASE-1 DOMAIN-CONTAINING PROTEIN"/>
    <property type="match status" value="1"/>
</dbReference>
<gene>
    <name evidence="2" type="primary">phaZ</name>
    <name evidence="2" type="ORF">ACFQ14_11980</name>
</gene>
<protein>
    <submittedName>
        <fullName evidence="2">Poly(3-hydroxyalkanoate) depolymerase</fullName>
    </submittedName>
</protein>
<keyword evidence="3" id="KW-1185">Reference proteome</keyword>
<accession>A0ABW3FHA7</accession>
<dbReference type="PRINTS" id="PR00111">
    <property type="entry name" value="ABHYDROLASE"/>
</dbReference>
<dbReference type="NCBIfam" id="TIGR02240">
    <property type="entry name" value="PHA_depoly_arom"/>
    <property type="match status" value="1"/>
</dbReference>
<dbReference type="Pfam" id="PF00561">
    <property type="entry name" value="Abhydrolase_1"/>
    <property type="match status" value="1"/>
</dbReference>
<dbReference type="InterPro" id="IPR029058">
    <property type="entry name" value="AB_hydrolase_fold"/>
</dbReference>
<name>A0ABW3FHA7_9HYPH</name>
<dbReference type="InterPro" id="IPR050471">
    <property type="entry name" value="AB_hydrolase"/>
</dbReference>
<dbReference type="Gene3D" id="3.40.50.1820">
    <property type="entry name" value="alpha/beta hydrolase"/>
    <property type="match status" value="1"/>
</dbReference>
<dbReference type="RefSeq" id="WP_377212990.1">
    <property type="nucleotide sequence ID" value="NZ_JBHTJV010000010.1"/>
</dbReference>
<dbReference type="Proteomes" id="UP001597101">
    <property type="component" value="Unassembled WGS sequence"/>
</dbReference>
<organism evidence="2 3">
    <name type="scientific">Pseudahrensia aquimaris</name>
    <dbReference type="NCBI Taxonomy" id="744461"/>
    <lineage>
        <taxon>Bacteria</taxon>
        <taxon>Pseudomonadati</taxon>
        <taxon>Pseudomonadota</taxon>
        <taxon>Alphaproteobacteria</taxon>
        <taxon>Hyphomicrobiales</taxon>
        <taxon>Ahrensiaceae</taxon>
        <taxon>Pseudahrensia</taxon>
    </lineage>
</organism>
<feature type="domain" description="AB hydrolase-1" evidence="1">
    <location>
        <begin position="68"/>
        <end position="293"/>
    </location>
</feature>
<proteinExistence type="predicted"/>
<sequence length="306" mass="33517">MVSTTVDGFSPSVRTKARSKKKVASVPEASQSEWAEGYSDIEVRMINVDGQLLKVATRTPKGADPSLPPLLMFNGIGANLEVGFPFLSALEKSSSIIFDVPGVGGSPMPKLPYRPRTLARMAKRLIEILGHDKVDVSGVSWGGGLAQQFTYQYPKMVRRLILCATAPGWTMVPGKPSVLSKMGNIKRYTTPGYMREIAAEIYGGDFRGDRELIAPHIKAMKPASNAGYTLQLLGMAGWTSIHWLWRIPQKTLVMAGTDDPLIPVVNAKMLARLIPNAELELIDNGHLFLVTRPEESALRIEEFLKG</sequence>
<dbReference type="EMBL" id="JBHTJV010000010">
    <property type="protein sequence ID" value="MFD0917128.1"/>
    <property type="molecule type" value="Genomic_DNA"/>
</dbReference>
<dbReference type="PANTHER" id="PTHR43433">
    <property type="entry name" value="HYDROLASE, ALPHA/BETA FOLD FAMILY PROTEIN"/>
    <property type="match status" value="1"/>
</dbReference>
<evidence type="ECO:0000259" key="1">
    <source>
        <dbReference type="Pfam" id="PF00561"/>
    </source>
</evidence>
<comment type="caution">
    <text evidence="2">The sequence shown here is derived from an EMBL/GenBank/DDBJ whole genome shotgun (WGS) entry which is preliminary data.</text>
</comment>